<feature type="signal peptide" evidence="16">
    <location>
        <begin position="1"/>
        <end position="36"/>
    </location>
</feature>
<evidence type="ECO:0000259" key="17">
    <source>
        <dbReference type="Pfam" id="PF00593"/>
    </source>
</evidence>
<name>A0A7W6TIQ1_9HYPH</name>
<keyword evidence="5" id="KW-0410">Iron transport</keyword>
<dbReference type="Proteomes" id="UP000520770">
    <property type="component" value="Unassembled WGS sequence"/>
</dbReference>
<dbReference type="GO" id="GO:0038023">
    <property type="term" value="F:signaling receptor activity"/>
    <property type="evidence" value="ECO:0007669"/>
    <property type="project" value="InterPro"/>
</dbReference>
<keyword evidence="3 14" id="KW-0813">Transport</keyword>
<keyword evidence="7 16" id="KW-0732">Signal</keyword>
<feature type="chain" id="PRO_5036214256" evidence="16">
    <location>
        <begin position="37"/>
        <end position="732"/>
    </location>
</feature>
<evidence type="ECO:0000256" key="1">
    <source>
        <dbReference type="ARBA" id="ARBA00004571"/>
    </source>
</evidence>
<feature type="domain" description="TonB-dependent receptor plug" evidence="18">
    <location>
        <begin position="82"/>
        <end position="186"/>
    </location>
</feature>
<evidence type="ECO:0000256" key="11">
    <source>
        <dbReference type="ARBA" id="ARBA00023136"/>
    </source>
</evidence>
<dbReference type="NCBIfam" id="NF010651">
    <property type="entry name" value="PRK14050.1"/>
    <property type="match status" value="1"/>
</dbReference>
<dbReference type="GO" id="GO:0009279">
    <property type="term" value="C:cell outer membrane"/>
    <property type="evidence" value="ECO:0007669"/>
    <property type="project" value="UniProtKB-SubCell"/>
</dbReference>
<keyword evidence="10 15" id="KW-0798">TonB box</keyword>
<evidence type="ECO:0000256" key="16">
    <source>
        <dbReference type="SAM" id="SignalP"/>
    </source>
</evidence>
<dbReference type="GO" id="GO:0015891">
    <property type="term" value="P:siderophore transport"/>
    <property type="evidence" value="ECO:0007669"/>
    <property type="project" value="InterPro"/>
</dbReference>
<keyword evidence="23" id="KW-1185">Reference proteome</keyword>
<evidence type="ECO:0000256" key="4">
    <source>
        <dbReference type="ARBA" id="ARBA00022452"/>
    </source>
</evidence>
<dbReference type="InterPro" id="IPR012910">
    <property type="entry name" value="Plug_dom"/>
</dbReference>
<evidence type="ECO:0000256" key="3">
    <source>
        <dbReference type="ARBA" id="ARBA00022448"/>
    </source>
</evidence>
<keyword evidence="6 14" id="KW-0812">Transmembrane</keyword>
<dbReference type="Pfam" id="PF07715">
    <property type="entry name" value="Plug"/>
    <property type="match status" value="1"/>
</dbReference>
<gene>
    <name evidence="20" type="ORF">GGE31_003951</name>
    <name evidence="19" type="ORF">GGE33_004310</name>
    <name evidence="21" type="ORF">GGE35_003893</name>
</gene>
<dbReference type="InterPro" id="IPR036942">
    <property type="entry name" value="Beta-barrel_TonB_sf"/>
</dbReference>
<dbReference type="PANTHER" id="PTHR32552:SF68">
    <property type="entry name" value="FERRICHROME OUTER MEMBRANE TRANSPORTER_PHAGE RECEPTOR"/>
    <property type="match status" value="1"/>
</dbReference>
<evidence type="ECO:0000256" key="10">
    <source>
        <dbReference type="ARBA" id="ARBA00023077"/>
    </source>
</evidence>
<evidence type="ECO:0000256" key="14">
    <source>
        <dbReference type="PROSITE-ProRule" id="PRU01360"/>
    </source>
</evidence>
<comment type="subcellular location">
    <subcellularLocation>
        <location evidence="1 14">Cell outer membrane</location>
        <topology evidence="1 14">Multi-pass membrane protein</topology>
    </subcellularLocation>
</comment>
<evidence type="ECO:0000256" key="5">
    <source>
        <dbReference type="ARBA" id="ARBA00022496"/>
    </source>
</evidence>
<dbReference type="InterPro" id="IPR037066">
    <property type="entry name" value="Plug_dom_sf"/>
</dbReference>
<evidence type="ECO:0000313" key="24">
    <source>
        <dbReference type="Proteomes" id="UP000576087"/>
    </source>
</evidence>
<evidence type="ECO:0000256" key="15">
    <source>
        <dbReference type="RuleBase" id="RU003357"/>
    </source>
</evidence>
<evidence type="ECO:0000256" key="7">
    <source>
        <dbReference type="ARBA" id="ARBA00022729"/>
    </source>
</evidence>
<keyword evidence="13 14" id="KW-0998">Cell outer membrane</keyword>
<dbReference type="FunFam" id="2.170.130.10:FF:000001">
    <property type="entry name" value="Catecholate siderophore TonB-dependent receptor"/>
    <property type="match status" value="1"/>
</dbReference>
<dbReference type="EMBL" id="JACIHM010000006">
    <property type="protein sequence ID" value="MBB4448056.1"/>
    <property type="molecule type" value="Genomic_DNA"/>
</dbReference>
<dbReference type="RefSeq" id="WP_246436314.1">
    <property type="nucleotide sequence ID" value="NZ_JACIGW010000005.1"/>
</dbReference>
<feature type="domain" description="TonB-dependent receptor-like beta-barrel" evidence="17">
    <location>
        <begin position="276"/>
        <end position="701"/>
    </location>
</feature>
<dbReference type="Gene3D" id="2.40.170.20">
    <property type="entry name" value="TonB-dependent receptor, beta-barrel domain"/>
    <property type="match status" value="1"/>
</dbReference>
<evidence type="ECO:0000256" key="12">
    <source>
        <dbReference type="ARBA" id="ARBA00023170"/>
    </source>
</evidence>
<dbReference type="CDD" id="cd01347">
    <property type="entry name" value="ligand_gated_channel"/>
    <property type="match status" value="1"/>
</dbReference>
<keyword evidence="4 14" id="KW-1134">Transmembrane beta strand</keyword>
<comment type="caution">
    <text evidence="20">The sequence shown here is derived from an EMBL/GenBank/DDBJ whole genome shotgun (WGS) entry which is preliminary data.</text>
</comment>
<evidence type="ECO:0000256" key="6">
    <source>
        <dbReference type="ARBA" id="ARBA00022692"/>
    </source>
</evidence>
<dbReference type="Pfam" id="PF00593">
    <property type="entry name" value="TonB_dep_Rec_b-barrel"/>
    <property type="match status" value="1"/>
</dbReference>
<evidence type="ECO:0000313" key="20">
    <source>
        <dbReference type="EMBL" id="MBB4413423.1"/>
    </source>
</evidence>
<evidence type="ECO:0000313" key="23">
    <source>
        <dbReference type="Proteomes" id="UP000524535"/>
    </source>
</evidence>
<evidence type="ECO:0000256" key="2">
    <source>
        <dbReference type="ARBA" id="ARBA00009810"/>
    </source>
</evidence>
<keyword evidence="8" id="KW-0408">Iron</keyword>
<dbReference type="Proteomes" id="UP000524535">
    <property type="component" value="Unassembled WGS sequence"/>
</dbReference>
<evidence type="ECO:0000256" key="8">
    <source>
        <dbReference type="ARBA" id="ARBA00023004"/>
    </source>
</evidence>
<dbReference type="PROSITE" id="PS52016">
    <property type="entry name" value="TONB_DEPENDENT_REC_3"/>
    <property type="match status" value="1"/>
</dbReference>
<evidence type="ECO:0000259" key="18">
    <source>
        <dbReference type="Pfam" id="PF07715"/>
    </source>
</evidence>
<dbReference type="InterPro" id="IPR000531">
    <property type="entry name" value="Beta-barrel_TonB"/>
</dbReference>
<evidence type="ECO:0000313" key="19">
    <source>
        <dbReference type="EMBL" id="MBB4350545.1"/>
    </source>
</evidence>
<dbReference type="AlphaFoldDB" id="A0A7W6TIQ1"/>
<evidence type="ECO:0000313" key="21">
    <source>
        <dbReference type="EMBL" id="MBB4448056.1"/>
    </source>
</evidence>
<dbReference type="PANTHER" id="PTHR32552">
    <property type="entry name" value="FERRICHROME IRON RECEPTOR-RELATED"/>
    <property type="match status" value="1"/>
</dbReference>
<dbReference type="Gene3D" id="2.170.130.10">
    <property type="entry name" value="TonB-dependent receptor, plug domain"/>
    <property type="match status" value="1"/>
</dbReference>
<dbReference type="NCBIfam" id="TIGR01783">
    <property type="entry name" value="TonB-siderophor"/>
    <property type="match status" value="1"/>
</dbReference>
<proteinExistence type="inferred from homology"/>
<comment type="similarity">
    <text evidence="2 14 15">Belongs to the TonB-dependent receptor family.</text>
</comment>
<reference evidence="22 23" key="1">
    <citation type="submission" date="2020-08" db="EMBL/GenBank/DDBJ databases">
        <title>Genomic Encyclopedia of Type Strains, Phase IV (KMG-V): Genome sequencing to study the core and pangenomes of soil and plant-associated prokaryotes.</title>
        <authorList>
            <person name="Whitman W."/>
        </authorList>
    </citation>
    <scope>NUCLEOTIDE SEQUENCE [LARGE SCALE GENOMIC DNA]</scope>
    <source>
        <strain evidence="20 23">SEMIA 444</strain>
        <strain evidence="19 22">SEMIA 448</strain>
        <strain evidence="21 24">SEMIA 452</strain>
    </source>
</reference>
<dbReference type="InterPro" id="IPR010105">
    <property type="entry name" value="TonB_sidphr_rcpt"/>
</dbReference>
<dbReference type="GO" id="GO:0015344">
    <property type="term" value="F:siderophore uptake transmembrane transporter activity"/>
    <property type="evidence" value="ECO:0007669"/>
    <property type="project" value="TreeGrafter"/>
</dbReference>
<sequence length="732" mass="79928">MKKTVKSSAMRAGVVKASLWAGVAAIGLAAAWSAQAQEAESQNSTTLAPIVLQGEGEQGGTGPVKGYVAKQTTTGSKTDTPLNELPQAVSVVGRSELDDRAVVNKVDEALRYTPGVVAQPYGTDPDTDWFYVRGFDASQTGLYMDGLNLFGYAFGNFQIDPFMLERVEVLKGPASVLYGGANAGGVINLVRKQPTDTPYYYTEIGINSNGNAFTGFDFSDKLGDSGIYSYRLTGKLAGGEGYTDYTNDIRGFIMPQLTISPDDATKLTVFAYAAGLNQRHTGNGFLPYEGTVVDGPFGGKISRRFFPGEPDIDNGHYDQQMLGYELEHEFEGGWKATSNFRYSHLDKWEHFVYPYLYTATGDLNRINFSGDTSVNNVAWDNRIENDFDIAGANHKVMVGVDYRYYNIKNIQNSTFGASTIDPTDPVYGLPQTPAGPLYNQDATMHQVGIYAQDQIRFGGGWLVTLNGRFDYIDSDFKDKLPVTAFDADDSYKDTDHAWSGRAGLAYEFDNGVTPYVSAATFFNPQIGMGASGPLKPEEGQQYEAGVKYDPTFMDASFTASVFHIKKRNNTVSVGFAPWVDQLGEVESKGVELEGKFNIDENWKILGSLAYTDMEVTKNDPNPALIGKSPYIVPDWTASLWADYTVTTGALEGLSLGAGLRYKGESWANDTNTLKVPSSTVVDAAIRYKKDDWTASLNVTNVFDKEYVEACGGIGACGYGDARTFTVKLSKVW</sequence>
<protein>
    <submittedName>
        <fullName evidence="20">Iron complex outermembrane receptor protein</fullName>
    </submittedName>
</protein>
<evidence type="ECO:0000256" key="9">
    <source>
        <dbReference type="ARBA" id="ARBA00023065"/>
    </source>
</evidence>
<dbReference type="InterPro" id="IPR039426">
    <property type="entry name" value="TonB-dep_rcpt-like"/>
</dbReference>
<keyword evidence="9" id="KW-0406">Ion transport</keyword>
<accession>A0A7W6TIQ1</accession>
<organism evidence="20 23">
    <name type="scientific">Aliirhizobium cellulosilyticum</name>
    <dbReference type="NCBI Taxonomy" id="393664"/>
    <lineage>
        <taxon>Bacteria</taxon>
        <taxon>Pseudomonadati</taxon>
        <taxon>Pseudomonadota</taxon>
        <taxon>Alphaproteobacteria</taxon>
        <taxon>Hyphomicrobiales</taxon>
        <taxon>Rhizobiaceae</taxon>
        <taxon>Aliirhizobium</taxon>
    </lineage>
</organism>
<keyword evidence="12 20" id="KW-0675">Receptor</keyword>
<dbReference type="Proteomes" id="UP000576087">
    <property type="component" value="Unassembled WGS sequence"/>
</dbReference>
<evidence type="ECO:0000313" key="22">
    <source>
        <dbReference type="Proteomes" id="UP000520770"/>
    </source>
</evidence>
<dbReference type="EMBL" id="JACIGW010000005">
    <property type="protein sequence ID" value="MBB4350545.1"/>
    <property type="molecule type" value="Genomic_DNA"/>
</dbReference>
<keyword evidence="11 14" id="KW-0472">Membrane</keyword>
<dbReference type="SUPFAM" id="SSF56935">
    <property type="entry name" value="Porins"/>
    <property type="match status" value="1"/>
</dbReference>
<evidence type="ECO:0000256" key="13">
    <source>
        <dbReference type="ARBA" id="ARBA00023237"/>
    </source>
</evidence>
<dbReference type="EMBL" id="JACIGY010000006">
    <property type="protein sequence ID" value="MBB4413423.1"/>
    <property type="molecule type" value="Genomic_DNA"/>
</dbReference>